<dbReference type="EMBL" id="CCYA01000192">
    <property type="protein sequence ID" value="CEH13042.1"/>
    <property type="molecule type" value="Genomic_DNA"/>
</dbReference>
<dbReference type="PROSITE" id="PS50023">
    <property type="entry name" value="LIM_DOMAIN_2"/>
    <property type="match status" value="2"/>
</dbReference>
<feature type="compositionally biased region" description="Low complexity" evidence="8">
    <location>
        <begin position="284"/>
        <end position="294"/>
    </location>
</feature>
<evidence type="ECO:0000256" key="4">
    <source>
        <dbReference type="ARBA" id="ARBA00022833"/>
    </source>
</evidence>
<evidence type="ECO:0000313" key="11">
    <source>
        <dbReference type="Proteomes" id="UP000054845"/>
    </source>
</evidence>
<dbReference type="GO" id="GO:0046872">
    <property type="term" value="F:metal ion binding"/>
    <property type="evidence" value="ECO:0007669"/>
    <property type="project" value="UniProtKB-KW"/>
</dbReference>
<dbReference type="Pfam" id="PF00412">
    <property type="entry name" value="LIM"/>
    <property type="match status" value="2"/>
</dbReference>
<feature type="domain" description="LIM zinc-binding" evidence="9">
    <location>
        <begin position="360"/>
        <end position="433"/>
    </location>
</feature>
<evidence type="ECO:0000256" key="1">
    <source>
        <dbReference type="ARBA" id="ARBA00004123"/>
    </source>
</evidence>
<dbReference type="GO" id="GO:0030036">
    <property type="term" value="P:actin cytoskeleton organization"/>
    <property type="evidence" value="ECO:0007669"/>
    <property type="project" value="TreeGrafter"/>
</dbReference>
<name>A0A0N7L980_9BASI</name>
<keyword evidence="11" id="KW-1185">Reference proteome</keyword>
<proteinExistence type="predicted"/>
<evidence type="ECO:0000256" key="7">
    <source>
        <dbReference type="PROSITE-ProRule" id="PRU00125"/>
    </source>
</evidence>
<evidence type="ECO:0000256" key="5">
    <source>
        <dbReference type="ARBA" id="ARBA00023038"/>
    </source>
</evidence>
<keyword evidence="3" id="KW-0677">Repeat</keyword>
<dbReference type="SMART" id="SM00132">
    <property type="entry name" value="LIM"/>
    <property type="match status" value="2"/>
</dbReference>
<dbReference type="FunFam" id="2.10.110.10:FF:000001">
    <property type="entry name" value="Cysteine and glycine-rich protein 1"/>
    <property type="match status" value="2"/>
</dbReference>
<protein>
    <submittedName>
        <fullName evidence="10">Muscle lim protein at isoform a</fullName>
    </submittedName>
</protein>
<feature type="region of interest" description="Disordered" evidence="8">
    <location>
        <begin position="273"/>
        <end position="320"/>
    </location>
</feature>
<feature type="region of interest" description="Disordered" evidence="8">
    <location>
        <begin position="76"/>
        <end position="132"/>
    </location>
</feature>
<evidence type="ECO:0000256" key="3">
    <source>
        <dbReference type="ARBA" id="ARBA00022737"/>
    </source>
</evidence>
<keyword evidence="5 7" id="KW-0440">LIM domain</keyword>
<dbReference type="SUPFAM" id="SSF57716">
    <property type="entry name" value="Glucocorticoid receptor-like (DNA-binding domain)"/>
    <property type="match status" value="3"/>
</dbReference>
<dbReference type="AlphaFoldDB" id="A0A0N7L980"/>
<keyword evidence="2 7" id="KW-0479">Metal-binding</keyword>
<accession>A0A0N7L980</accession>
<feature type="region of interest" description="Disordered" evidence="8">
    <location>
        <begin position="176"/>
        <end position="199"/>
    </location>
</feature>
<keyword evidence="4 7" id="KW-0862">Zinc</keyword>
<dbReference type="CDD" id="cd09401">
    <property type="entry name" value="LIM_TLP_like"/>
    <property type="match status" value="1"/>
</dbReference>
<sequence>MVRLNLTPSPNCPRCGKAVYAAESIIGPAGKSYHKPCLSCIVCRKRLDSTLLLEHEGEAFCRNCHRAHLGQGKGGFGLSVPLQPKIPPDGSAGTASTRTTPTAPGSANDPQPVPSSEPSEDPSIPRLRPRDVKVEKRHDEGALTLADHVPEIHITSRGKADDIIGVQTRDRARDEIAHGADGSAPISETSSNGKSPRSIDDIIASGVEVPTPISRLSSARARGAGPGHPTAAPSASSARSASSAPQHAPAPAPAPKPANLSSTANMTITKTAAMSARGEPQIPSSSRSIDHSSSVNGLPAPKRVVPPRASIGKTAPSAGAAHATNGGVSAASIAIGATDLSPGRGVRNQGLASSVRAGTPLCARCSKAVYFAEQLTAAGRLWHRACLRCDGCRTTLEPSKLEEGPIGAEEYAAEGERGCNVWCRTCYKKLFGPKGIGVAGMSLPEAHISPRR</sequence>
<dbReference type="GO" id="GO:0005634">
    <property type="term" value="C:nucleus"/>
    <property type="evidence" value="ECO:0007669"/>
    <property type="project" value="UniProtKB-SubCell"/>
</dbReference>
<feature type="compositionally biased region" description="Low complexity" evidence="8">
    <location>
        <begin position="114"/>
        <end position="125"/>
    </location>
</feature>
<dbReference type="GO" id="GO:0005737">
    <property type="term" value="C:cytoplasm"/>
    <property type="evidence" value="ECO:0007669"/>
    <property type="project" value="TreeGrafter"/>
</dbReference>
<evidence type="ECO:0000313" key="10">
    <source>
        <dbReference type="EMBL" id="CEH13042.1"/>
    </source>
</evidence>
<organism evidence="10 11">
    <name type="scientific">Ceraceosorus bombacis</name>
    <dbReference type="NCBI Taxonomy" id="401625"/>
    <lineage>
        <taxon>Eukaryota</taxon>
        <taxon>Fungi</taxon>
        <taxon>Dikarya</taxon>
        <taxon>Basidiomycota</taxon>
        <taxon>Ustilaginomycotina</taxon>
        <taxon>Exobasidiomycetes</taxon>
        <taxon>Ceraceosorales</taxon>
        <taxon>Ceraceosoraceae</taxon>
        <taxon>Ceraceosorus</taxon>
    </lineage>
</organism>
<dbReference type="PANTHER" id="PTHR24215">
    <property type="entry name" value="RHO-GTPASE-ACTIVATING PROTEIN LRG1"/>
    <property type="match status" value="1"/>
</dbReference>
<comment type="subcellular location">
    <subcellularLocation>
        <location evidence="1">Nucleus</location>
    </subcellularLocation>
</comment>
<feature type="region of interest" description="Disordered" evidence="8">
    <location>
        <begin position="218"/>
        <end position="261"/>
    </location>
</feature>
<dbReference type="PROSITE" id="PS00478">
    <property type="entry name" value="LIM_DOMAIN_1"/>
    <property type="match status" value="2"/>
</dbReference>
<dbReference type="Proteomes" id="UP000054845">
    <property type="component" value="Unassembled WGS sequence"/>
</dbReference>
<dbReference type="STRING" id="401625.A0A0N7L980"/>
<dbReference type="GO" id="GO:0030695">
    <property type="term" value="F:GTPase regulator activity"/>
    <property type="evidence" value="ECO:0007669"/>
    <property type="project" value="UniProtKB-ARBA"/>
</dbReference>
<evidence type="ECO:0000256" key="6">
    <source>
        <dbReference type="ARBA" id="ARBA00023242"/>
    </source>
</evidence>
<dbReference type="InterPro" id="IPR001781">
    <property type="entry name" value="Znf_LIM"/>
</dbReference>
<dbReference type="PANTHER" id="PTHR24215:SF35">
    <property type="entry name" value="MUSCLE LIM PROTEIN MLP84B"/>
    <property type="match status" value="1"/>
</dbReference>
<dbReference type="Gene3D" id="2.10.110.10">
    <property type="entry name" value="Cysteine Rich Protein"/>
    <property type="match status" value="2"/>
</dbReference>
<evidence type="ECO:0000256" key="8">
    <source>
        <dbReference type="SAM" id="MobiDB-lite"/>
    </source>
</evidence>
<dbReference type="OrthoDB" id="8062037at2759"/>
<feature type="domain" description="LIM zinc-binding" evidence="9">
    <location>
        <begin position="10"/>
        <end position="71"/>
    </location>
</feature>
<keyword evidence="6" id="KW-0539">Nucleus</keyword>
<feature type="compositionally biased region" description="Low complexity" evidence="8">
    <location>
        <begin position="218"/>
        <end position="247"/>
    </location>
</feature>
<feature type="compositionally biased region" description="Polar residues" evidence="8">
    <location>
        <begin position="93"/>
        <end position="105"/>
    </location>
</feature>
<dbReference type="CDD" id="cd09326">
    <property type="entry name" value="LIM_CRP_like"/>
    <property type="match status" value="1"/>
</dbReference>
<feature type="compositionally biased region" description="Polar residues" evidence="8">
    <location>
        <begin position="186"/>
        <end position="195"/>
    </location>
</feature>
<reference evidence="10 11" key="1">
    <citation type="submission" date="2014-09" db="EMBL/GenBank/DDBJ databases">
        <authorList>
            <person name="Magalhaes I.L.F."/>
            <person name="Oliveira U."/>
            <person name="Santos F.R."/>
            <person name="Vidigal T.H.D.A."/>
            <person name="Brescovit A.D."/>
            <person name="Santos A.J."/>
        </authorList>
    </citation>
    <scope>NUCLEOTIDE SEQUENCE [LARGE SCALE GENOMIC DNA]</scope>
</reference>
<evidence type="ECO:0000256" key="2">
    <source>
        <dbReference type="ARBA" id="ARBA00022723"/>
    </source>
</evidence>
<evidence type="ECO:0000259" key="9">
    <source>
        <dbReference type="PROSITE" id="PS50023"/>
    </source>
</evidence>